<evidence type="ECO:0000313" key="1">
    <source>
        <dbReference type="EMBL" id="WHY88590.1"/>
    </source>
</evidence>
<dbReference type="KEGG" id="nnv:QNH39_12420"/>
<keyword evidence="2" id="KW-1185">Reference proteome</keyword>
<dbReference type="AlphaFoldDB" id="A0AA95SAX6"/>
<reference evidence="1" key="1">
    <citation type="submission" date="2023-05" db="EMBL/GenBank/DDBJ databases">
        <title>Comparative genomics of Bacillaceae isolates and their secondary metabolite potential.</title>
        <authorList>
            <person name="Song L."/>
            <person name="Nielsen L.J."/>
            <person name="Mohite O."/>
            <person name="Xu X."/>
            <person name="Weber T."/>
            <person name="Kovacs A.T."/>
        </authorList>
    </citation>
    <scope>NUCLEOTIDE SEQUENCE</scope>
    <source>
        <strain evidence="1">XLM17</strain>
    </source>
</reference>
<organism evidence="1 2">
    <name type="scientific">Neobacillus novalis</name>
    <dbReference type="NCBI Taxonomy" id="220687"/>
    <lineage>
        <taxon>Bacteria</taxon>
        <taxon>Bacillati</taxon>
        <taxon>Bacillota</taxon>
        <taxon>Bacilli</taxon>
        <taxon>Bacillales</taxon>
        <taxon>Bacillaceae</taxon>
        <taxon>Neobacillus</taxon>
    </lineage>
</organism>
<dbReference type="RefSeq" id="WP_066086706.1">
    <property type="nucleotide sequence ID" value="NZ_CP126114.1"/>
</dbReference>
<dbReference type="Proteomes" id="UP001178288">
    <property type="component" value="Chromosome"/>
</dbReference>
<dbReference type="EMBL" id="CP126114">
    <property type="protein sequence ID" value="WHY88590.1"/>
    <property type="molecule type" value="Genomic_DNA"/>
</dbReference>
<protein>
    <submittedName>
        <fullName evidence="1">Uncharacterized protein</fullName>
    </submittedName>
</protein>
<dbReference type="Pfam" id="PF25735">
    <property type="entry name" value="Phage_L5_gp82"/>
    <property type="match status" value="1"/>
</dbReference>
<accession>A0AA95SAX6</accession>
<proteinExistence type="predicted"/>
<sequence>MKNPLLINKEIKMNQRVQVYRNLQKRMFSVLDKKSRRVISYQESLILSDVEFKIHKSGQEKVRRERQKNVHAYVVGNYIGNKIDIIQHNKLIYYNPYVTDSFIIVDNNEPIYRADICYLINGMCYVDNSI</sequence>
<gene>
    <name evidence="1" type="ORF">QNH39_12420</name>
</gene>
<evidence type="ECO:0000313" key="2">
    <source>
        <dbReference type="Proteomes" id="UP001178288"/>
    </source>
</evidence>
<name>A0AA95SAX6_9BACI</name>
<dbReference type="InterPro" id="IPR058002">
    <property type="entry name" value="Gp82"/>
</dbReference>